<gene>
    <name evidence="1" type="ORF">FBU59_006367</name>
</gene>
<feature type="non-terminal residue" evidence="1">
    <location>
        <position position="1"/>
    </location>
</feature>
<protein>
    <submittedName>
        <fullName evidence="1">Uncharacterized protein</fullName>
    </submittedName>
</protein>
<keyword evidence="2" id="KW-1185">Reference proteome</keyword>
<evidence type="ECO:0000313" key="2">
    <source>
        <dbReference type="Proteomes" id="UP001150603"/>
    </source>
</evidence>
<evidence type="ECO:0000313" key="1">
    <source>
        <dbReference type="EMBL" id="KAJ1932455.1"/>
    </source>
</evidence>
<comment type="caution">
    <text evidence="1">The sequence shown here is derived from an EMBL/GenBank/DDBJ whole genome shotgun (WGS) entry which is preliminary data.</text>
</comment>
<accession>A0ACC1J050</accession>
<proteinExistence type="predicted"/>
<reference evidence="1" key="1">
    <citation type="submission" date="2022-07" db="EMBL/GenBank/DDBJ databases">
        <title>Phylogenomic reconstructions and comparative analyses of Kickxellomycotina fungi.</title>
        <authorList>
            <person name="Reynolds N.K."/>
            <person name="Stajich J.E."/>
            <person name="Barry K."/>
            <person name="Grigoriev I.V."/>
            <person name="Crous P."/>
            <person name="Smith M.E."/>
        </authorList>
    </citation>
    <scope>NUCLEOTIDE SEQUENCE</scope>
    <source>
        <strain evidence="1">NRRL 5244</strain>
    </source>
</reference>
<dbReference type="EMBL" id="JANBPW010005516">
    <property type="protein sequence ID" value="KAJ1932455.1"/>
    <property type="molecule type" value="Genomic_DNA"/>
</dbReference>
<sequence length="181" mass="20069">PINEPASDGRRQVNRRESVGAMAAARQKQPMPPPAVPAGGARRTSRSRERVSPLFDQSKAALINSVPRMKRTGTNGAVEKAMQSTQSVQPVQPTQPVQPPSTTDKMLRIMRKTQSMDDISTVRFLHLLYTLRVEQDPAREHAITTEVLGAVDADKFSYNLSVLQPKAIDRLWAFVRKIPSS</sequence>
<dbReference type="Proteomes" id="UP001150603">
    <property type="component" value="Unassembled WGS sequence"/>
</dbReference>
<name>A0ACC1J050_9FUNG</name>
<organism evidence="1 2">
    <name type="scientific">Linderina macrospora</name>
    <dbReference type="NCBI Taxonomy" id="4868"/>
    <lineage>
        <taxon>Eukaryota</taxon>
        <taxon>Fungi</taxon>
        <taxon>Fungi incertae sedis</taxon>
        <taxon>Zoopagomycota</taxon>
        <taxon>Kickxellomycotina</taxon>
        <taxon>Kickxellomycetes</taxon>
        <taxon>Kickxellales</taxon>
        <taxon>Kickxellaceae</taxon>
        <taxon>Linderina</taxon>
    </lineage>
</organism>